<dbReference type="PANTHER" id="PTHR13887">
    <property type="entry name" value="GLUTATHIONE S-TRANSFERASE KAPPA"/>
    <property type="match status" value="1"/>
</dbReference>
<dbReference type="EMBL" id="KI964683">
    <property type="protein sequence ID" value="EUC30910.1"/>
    <property type="molecule type" value="Genomic_DNA"/>
</dbReference>
<dbReference type="eggNOG" id="ENOG502QTH7">
    <property type="taxonomic scope" value="Eukaryota"/>
</dbReference>
<keyword evidence="3" id="KW-1185">Reference proteome</keyword>
<reference evidence="2 3" key="1">
    <citation type="journal article" date="2013" name="PLoS Genet.">
        <title>Comparative genome structure, secondary metabolite, and effector coding capacity across Cochliobolus pathogens.</title>
        <authorList>
            <person name="Condon B.J."/>
            <person name="Leng Y."/>
            <person name="Wu D."/>
            <person name="Bushley K.E."/>
            <person name="Ohm R.A."/>
            <person name="Otillar R."/>
            <person name="Martin J."/>
            <person name="Schackwitz W."/>
            <person name="Grimwood J."/>
            <person name="MohdZainudin N."/>
            <person name="Xue C."/>
            <person name="Wang R."/>
            <person name="Manning V.A."/>
            <person name="Dhillon B."/>
            <person name="Tu Z.J."/>
            <person name="Steffenson B.J."/>
            <person name="Salamov A."/>
            <person name="Sun H."/>
            <person name="Lowry S."/>
            <person name="LaButti K."/>
            <person name="Han J."/>
            <person name="Copeland A."/>
            <person name="Lindquist E."/>
            <person name="Barry K."/>
            <person name="Schmutz J."/>
            <person name="Baker S.E."/>
            <person name="Ciuffetti L.M."/>
            <person name="Grigoriev I.V."/>
            <person name="Zhong S."/>
            <person name="Turgeon B.G."/>
        </authorList>
    </citation>
    <scope>NUCLEOTIDE SEQUENCE [LARGE SCALE GENOMIC DNA]</scope>
    <source>
        <strain evidence="2 3">26-R-13</strain>
    </source>
</reference>
<organism evidence="2 3">
    <name type="scientific">Cochliobolus carbonum (strain 26-R-13)</name>
    <name type="common">Maize leaf spot fungus</name>
    <name type="synonym">Bipolaris zeicola</name>
    <dbReference type="NCBI Taxonomy" id="930089"/>
    <lineage>
        <taxon>Eukaryota</taxon>
        <taxon>Fungi</taxon>
        <taxon>Dikarya</taxon>
        <taxon>Ascomycota</taxon>
        <taxon>Pezizomycotina</taxon>
        <taxon>Dothideomycetes</taxon>
        <taxon>Pleosporomycetidae</taxon>
        <taxon>Pleosporales</taxon>
        <taxon>Pleosporineae</taxon>
        <taxon>Pleosporaceae</taxon>
        <taxon>Bipolaris</taxon>
    </lineage>
</organism>
<dbReference type="HOGENOM" id="CLU_069253_0_1_1"/>
<evidence type="ECO:0000259" key="1">
    <source>
        <dbReference type="Pfam" id="PF01323"/>
    </source>
</evidence>
<sequence length="226" mass="25436">MARITIDVVIDIGCPFCYVALKRITRAIQTHQDRCPNDSIIVQWHPMILQPNAPKVSIDISTYIASVFGPEAKDAKLAREQALGRAEGINFNNRRKIGSTYDGHRLIHLAGEKSSTMQLAVVKRLFEGHFEDGQDQSSYDFLMSVAVESGIERSEAKAWLNSRAGALEVDEKIAKATMRGVKVVPDITIAGRYRIGTGYETDRLIHVLERLEQRESKMTVSEDWKY</sequence>
<dbReference type="KEGG" id="bze:COCCADRAFT_28290"/>
<dbReference type="SUPFAM" id="SSF52833">
    <property type="entry name" value="Thioredoxin-like"/>
    <property type="match status" value="1"/>
</dbReference>
<dbReference type="InterPro" id="IPR001853">
    <property type="entry name" value="DSBA-like_thioredoxin_dom"/>
</dbReference>
<evidence type="ECO:0000313" key="3">
    <source>
        <dbReference type="Proteomes" id="UP000053841"/>
    </source>
</evidence>
<dbReference type="CDD" id="cd03024">
    <property type="entry name" value="DsbA_FrnE"/>
    <property type="match status" value="1"/>
</dbReference>
<accession>W6Y023</accession>
<dbReference type="PANTHER" id="PTHR13887:SF41">
    <property type="entry name" value="THIOREDOXIN SUPERFAMILY PROTEIN"/>
    <property type="match status" value="1"/>
</dbReference>
<protein>
    <recommendedName>
        <fullName evidence="1">DSBA-like thioredoxin domain-containing protein</fullName>
    </recommendedName>
</protein>
<evidence type="ECO:0000313" key="2">
    <source>
        <dbReference type="EMBL" id="EUC30910.1"/>
    </source>
</evidence>
<dbReference type="GO" id="GO:0016491">
    <property type="term" value="F:oxidoreductase activity"/>
    <property type="evidence" value="ECO:0007669"/>
    <property type="project" value="InterPro"/>
</dbReference>
<dbReference type="OrthoDB" id="1930760at2759"/>
<gene>
    <name evidence="2" type="ORF">COCCADRAFT_28290</name>
</gene>
<dbReference type="Proteomes" id="UP000053841">
    <property type="component" value="Unassembled WGS sequence"/>
</dbReference>
<dbReference type="GeneID" id="19146375"/>
<dbReference type="Gene3D" id="3.40.30.10">
    <property type="entry name" value="Glutaredoxin"/>
    <property type="match status" value="1"/>
</dbReference>
<dbReference type="Pfam" id="PF01323">
    <property type="entry name" value="DSBA"/>
    <property type="match status" value="1"/>
</dbReference>
<proteinExistence type="predicted"/>
<name>W6Y023_COCC2</name>
<feature type="domain" description="DSBA-like thioredoxin" evidence="1">
    <location>
        <begin position="5"/>
        <end position="195"/>
    </location>
</feature>
<dbReference type="AlphaFoldDB" id="W6Y023"/>
<dbReference type="RefSeq" id="XP_007714788.1">
    <property type="nucleotide sequence ID" value="XM_007716598.1"/>
</dbReference>
<dbReference type="InterPro" id="IPR036249">
    <property type="entry name" value="Thioredoxin-like_sf"/>
</dbReference>